<dbReference type="AlphaFoldDB" id="A0AAV5MLC9"/>
<dbReference type="EMBL" id="BPVZ01000361">
    <property type="protein sequence ID" value="GKV50370.1"/>
    <property type="molecule type" value="Genomic_DNA"/>
</dbReference>
<dbReference type="Proteomes" id="UP001054252">
    <property type="component" value="Unassembled WGS sequence"/>
</dbReference>
<evidence type="ECO:0000313" key="2">
    <source>
        <dbReference type="Proteomes" id="UP001054252"/>
    </source>
</evidence>
<organism evidence="1 2">
    <name type="scientific">Rubroshorea leprosula</name>
    <dbReference type="NCBI Taxonomy" id="152421"/>
    <lineage>
        <taxon>Eukaryota</taxon>
        <taxon>Viridiplantae</taxon>
        <taxon>Streptophyta</taxon>
        <taxon>Embryophyta</taxon>
        <taxon>Tracheophyta</taxon>
        <taxon>Spermatophyta</taxon>
        <taxon>Magnoliopsida</taxon>
        <taxon>eudicotyledons</taxon>
        <taxon>Gunneridae</taxon>
        <taxon>Pentapetalae</taxon>
        <taxon>rosids</taxon>
        <taxon>malvids</taxon>
        <taxon>Malvales</taxon>
        <taxon>Dipterocarpaceae</taxon>
        <taxon>Rubroshorea</taxon>
    </lineage>
</organism>
<proteinExistence type="predicted"/>
<name>A0AAV5MLC9_9ROSI</name>
<keyword evidence="2" id="KW-1185">Reference proteome</keyword>
<accession>A0AAV5MLC9</accession>
<sequence length="69" mass="7329">MFAGTGPCLPENSGKLPALPSIIYPCNCCLVLSGFSALELPFLLSENGRNLGEIVWEGGMNFGSFKLCC</sequence>
<gene>
    <name evidence="1" type="ORF">SLEP1_g57077</name>
</gene>
<reference evidence="1 2" key="1">
    <citation type="journal article" date="2021" name="Commun. Biol.">
        <title>The genome of Shorea leprosula (Dipterocarpaceae) highlights the ecological relevance of drought in aseasonal tropical rainforests.</title>
        <authorList>
            <person name="Ng K.K.S."/>
            <person name="Kobayashi M.J."/>
            <person name="Fawcett J.A."/>
            <person name="Hatakeyama M."/>
            <person name="Paape T."/>
            <person name="Ng C.H."/>
            <person name="Ang C.C."/>
            <person name="Tnah L.H."/>
            <person name="Lee C.T."/>
            <person name="Nishiyama T."/>
            <person name="Sese J."/>
            <person name="O'Brien M.J."/>
            <person name="Copetti D."/>
            <person name="Mohd Noor M.I."/>
            <person name="Ong R.C."/>
            <person name="Putra M."/>
            <person name="Sireger I.Z."/>
            <person name="Indrioko S."/>
            <person name="Kosugi Y."/>
            <person name="Izuno A."/>
            <person name="Isagi Y."/>
            <person name="Lee S.L."/>
            <person name="Shimizu K.K."/>
        </authorList>
    </citation>
    <scope>NUCLEOTIDE SEQUENCE [LARGE SCALE GENOMIC DNA]</scope>
    <source>
        <strain evidence="1">214</strain>
    </source>
</reference>
<evidence type="ECO:0000313" key="1">
    <source>
        <dbReference type="EMBL" id="GKV50370.1"/>
    </source>
</evidence>
<comment type="caution">
    <text evidence="1">The sequence shown here is derived from an EMBL/GenBank/DDBJ whole genome shotgun (WGS) entry which is preliminary data.</text>
</comment>
<protein>
    <submittedName>
        <fullName evidence="1">Uncharacterized protein</fullName>
    </submittedName>
</protein>